<evidence type="ECO:0000313" key="2">
    <source>
        <dbReference type="Proteomes" id="UP001139981"/>
    </source>
</evidence>
<accession>A0ACC1LVF7</accession>
<proteinExistence type="predicted"/>
<name>A0ACC1LVF7_9FUNG</name>
<organism evidence="1 2">
    <name type="scientific">Coemansia aciculifera</name>
    <dbReference type="NCBI Taxonomy" id="417176"/>
    <lineage>
        <taxon>Eukaryota</taxon>
        <taxon>Fungi</taxon>
        <taxon>Fungi incertae sedis</taxon>
        <taxon>Zoopagomycota</taxon>
        <taxon>Kickxellomycotina</taxon>
        <taxon>Kickxellomycetes</taxon>
        <taxon>Kickxellales</taxon>
        <taxon>Kickxellaceae</taxon>
        <taxon>Coemansia</taxon>
    </lineage>
</organism>
<keyword evidence="2" id="KW-1185">Reference proteome</keyword>
<gene>
    <name evidence="1" type="ORF">IWW38_005363</name>
</gene>
<sequence length="183" mass="21314">MYLIDQSKASTTSLRNEGVVVVNLAPQSQVQHIFNGRLVDPSTGECQHLHECSWDPFLSLETPTFFHTFISESATAYTVTVNLPSYISRYIRVQRSDRTLAVVGKAMARRQWSDGRVNVHELWKVYWRLFRIPVQCDLNALRAWYALDTMKVVIPRRLSILYRTLNWAEVRLWASATSKRRRL</sequence>
<evidence type="ECO:0000313" key="1">
    <source>
        <dbReference type="EMBL" id="KAJ2885005.1"/>
    </source>
</evidence>
<reference evidence="1" key="1">
    <citation type="submission" date="2022-07" db="EMBL/GenBank/DDBJ databases">
        <title>Phylogenomic reconstructions and comparative analyses of Kickxellomycotina fungi.</title>
        <authorList>
            <person name="Reynolds N.K."/>
            <person name="Stajich J.E."/>
            <person name="Barry K."/>
            <person name="Grigoriev I.V."/>
            <person name="Crous P."/>
            <person name="Smith M.E."/>
        </authorList>
    </citation>
    <scope>NUCLEOTIDE SEQUENCE</scope>
    <source>
        <strain evidence="1">CBS 190363</strain>
    </source>
</reference>
<protein>
    <submittedName>
        <fullName evidence="1">Uncharacterized protein</fullName>
    </submittedName>
</protein>
<comment type="caution">
    <text evidence="1">The sequence shown here is derived from an EMBL/GenBank/DDBJ whole genome shotgun (WGS) entry which is preliminary data.</text>
</comment>
<dbReference type="EMBL" id="JANBVB010002462">
    <property type="protein sequence ID" value="KAJ2885005.1"/>
    <property type="molecule type" value="Genomic_DNA"/>
</dbReference>
<dbReference type="Proteomes" id="UP001139981">
    <property type="component" value="Unassembled WGS sequence"/>
</dbReference>